<evidence type="ECO:0000259" key="2">
    <source>
        <dbReference type="Pfam" id="PF12802"/>
    </source>
</evidence>
<dbReference type="PANTHER" id="PTHR10948">
    <property type="entry name" value="TRANSPOSASE"/>
    <property type="match status" value="1"/>
</dbReference>
<organism evidence="4 5">
    <name type="scientific">Streptomyces amakusaensis</name>
    <dbReference type="NCBI Taxonomy" id="67271"/>
    <lineage>
        <taxon>Bacteria</taxon>
        <taxon>Bacillati</taxon>
        <taxon>Actinomycetota</taxon>
        <taxon>Actinomycetes</taxon>
        <taxon>Kitasatosporales</taxon>
        <taxon>Streptomycetaceae</taxon>
        <taxon>Streptomyces</taxon>
    </lineage>
</organism>
<dbReference type="InterPro" id="IPR025246">
    <property type="entry name" value="IS30-like_HTH"/>
</dbReference>
<protein>
    <submittedName>
        <fullName evidence="4">MarR family transcriptional regulator</fullName>
    </submittedName>
</protein>
<feature type="domain" description="HTH marR-type" evidence="2">
    <location>
        <begin position="106"/>
        <end position="165"/>
    </location>
</feature>
<gene>
    <name evidence="4" type="ORF">ACFPRH_19425</name>
</gene>
<dbReference type="Pfam" id="PF12802">
    <property type="entry name" value="MarR_2"/>
    <property type="match status" value="1"/>
</dbReference>
<feature type="region of interest" description="Disordered" evidence="1">
    <location>
        <begin position="272"/>
        <end position="318"/>
    </location>
</feature>
<dbReference type="Gene3D" id="1.10.10.10">
    <property type="entry name" value="Winged helix-like DNA-binding domain superfamily/Winged helix DNA-binding domain"/>
    <property type="match status" value="2"/>
</dbReference>
<feature type="region of interest" description="Disordered" evidence="1">
    <location>
        <begin position="33"/>
        <end position="83"/>
    </location>
</feature>
<dbReference type="Proteomes" id="UP001596160">
    <property type="component" value="Unassembled WGS sequence"/>
</dbReference>
<name>A0ABW0AJH1_9ACTN</name>
<comment type="caution">
    <text evidence="4">The sequence shown here is derived from an EMBL/GenBank/DDBJ whole genome shotgun (WGS) entry which is preliminary data.</text>
</comment>
<accession>A0ABW0AJH1</accession>
<evidence type="ECO:0000256" key="1">
    <source>
        <dbReference type="SAM" id="MobiDB-lite"/>
    </source>
</evidence>
<feature type="domain" description="Transposase IS30-like HTH" evidence="3">
    <location>
        <begin position="5"/>
        <end position="45"/>
    </location>
</feature>
<dbReference type="InterPro" id="IPR036388">
    <property type="entry name" value="WH-like_DNA-bd_sf"/>
</dbReference>
<dbReference type="RefSeq" id="WP_344478635.1">
    <property type="nucleotide sequence ID" value="NZ_BAAASB010000010.1"/>
</dbReference>
<evidence type="ECO:0000313" key="5">
    <source>
        <dbReference type="Proteomes" id="UP001596160"/>
    </source>
</evidence>
<keyword evidence="5" id="KW-1185">Reference proteome</keyword>
<evidence type="ECO:0000259" key="3">
    <source>
        <dbReference type="Pfam" id="PF13936"/>
    </source>
</evidence>
<dbReference type="InterPro" id="IPR051917">
    <property type="entry name" value="Transposase-Integrase"/>
</dbReference>
<proteinExistence type="predicted"/>
<sequence length="318" mass="33887">MPGGRLTHEDRRRIRAGLDGGLGYAEIARDLERPTSTVTREVARNGGPEGYRADGAHEASKRRARRHGTRAAPAAVPSPLTGSYGRDPDAVRDFAEEFAALMVATGLPRMAARVLARLVTTDSGALTAAELVRGLKVSPASVSKAVGYLEGLEVVRREREDRRRRERYVIDDGVWLRAWLTSARTNAMWADAARRGADLLHAATPAGARLAEMGGFFARLSDDMSGGPAGPAADDVRTVLAALVTAGVPLSPEELAAALDWPAPRIRRALEAAERDPHATDPLTLRRSASGAHTATATPGRLTAAQGEALARCRSSRQ</sequence>
<reference evidence="5" key="1">
    <citation type="journal article" date="2019" name="Int. J. Syst. Evol. Microbiol.">
        <title>The Global Catalogue of Microorganisms (GCM) 10K type strain sequencing project: providing services to taxonomists for standard genome sequencing and annotation.</title>
        <authorList>
            <consortium name="The Broad Institute Genomics Platform"/>
            <consortium name="The Broad Institute Genome Sequencing Center for Infectious Disease"/>
            <person name="Wu L."/>
            <person name="Ma J."/>
        </authorList>
    </citation>
    <scope>NUCLEOTIDE SEQUENCE [LARGE SCALE GENOMIC DNA]</scope>
    <source>
        <strain evidence="5">PCU 266</strain>
    </source>
</reference>
<dbReference type="SUPFAM" id="SSF46785">
    <property type="entry name" value="Winged helix' DNA-binding domain"/>
    <property type="match status" value="1"/>
</dbReference>
<evidence type="ECO:0000313" key="4">
    <source>
        <dbReference type="EMBL" id="MFC5153908.1"/>
    </source>
</evidence>
<dbReference type="InterPro" id="IPR000835">
    <property type="entry name" value="HTH_MarR-typ"/>
</dbReference>
<dbReference type="PANTHER" id="PTHR10948:SF23">
    <property type="entry name" value="TRANSPOSASE INSI FOR INSERTION SEQUENCE ELEMENT IS30A-RELATED"/>
    <property type="match status" value="1"/>
</dbReference>
<dbReference type="Pfam" id="PF13936">
    <property type="entry name" value="HTH_38"/>
    <property type="match status" value="1"/>
</dbReference>
<dbReference type="EMBL" id="JBHSKP010000012">
    <property type="protein sequence ID" value="MFC5153908.1"/>
    <property type="molecule type" value="Genomic_DNA"/>
</dbReference>
<feature type="compositionally biased region" description="Basic and acidic residues" evidence="1">
    <location>
        <begin position="51"/>
        <end position="61"/>
    </location>
</feature>
<dbReference type="InterPro" id="IPR036390">
    <property type="entry name" value="WH_DNA-bd_sf"/>
</dbReference>